<keyword evidence="2 5" id="KW-0812">Transmembrane</keyword>
<evidence type="ECO:0000313" key="6">
    <source>
        <dbReference type="EMBL" id="KUJ18918.1"/>
    </source>
</evidence>
<dbReference type="KEGG" id="psco:LY89DRAFT_507783"/>
<feature type="transmembrane region" description="Helical" evidence="5">
    <location>
        <begin position="177"/>
        <end position="197"/>
    </location>
</feature>
<organism evidence="6 7">
    <name type="scientific">Mollisia scopiformis</name>
    <name type="common">Conifer needle endophyte fungus</name>
    <name type="synonym">Phialocephala scopiformis</name>
    <dbReference type="NCBI Taxonomy" id="149040"/>
    <lineage>
        <taxon>Eukaryota</taxon>
        <taxon>Fungi</taxon>
        <taxon>Dikarya</taxon>
        <taxon>Ascomycota</taxon>
        <taxon>Pezizomycotina</taxon>
        <taxon>Leotiomycetes</taxon>
        <taxon>Helotiales</taxon>
        <taxon>Mollisiaceae</taxon>
        <taxon>Mollisia</taxon>
    </lineage>
</organism>
<feature type="transmembrane region" description="Helical" evidence="5">
    <location>
        <begin position="67"/>
        <end position="88"/>
    </location>
</feature>
<dbReference type="PANTHER" id="PTHR23423">
    <property type="entry name" value="ORGANIC SOLUTE TRANSPORTER-RELATED"/>
    <property type="match status" value="1"/>
</dbReference>
<evidence type="ECO:0000256" key="4">
    <source>
        <dbReference type="ARBA" id="ARBA00023136"/>
    </source>
</evidence>
<reference evidence="6 7" key="1">
    <citation type="submission" date="2015-10" db="EMBL/GenBank/DDBJ databases">
        <title>Full genome of DAOMC 229536 Phialocephala scopiformis, a fungal endophyte of spruce producing the potent anti-insectan compound rugulosin.</title>
        <authorList>
            <consortium name="DOE Joint Genome Institute"/>
            <person name="Walker A.K."/>
            <person name="Frasz S.L."/>
            <person name="Seifert K.A."/>
            <person name="Miller J.D."/>
            <person name="Mondo S.J."/>
            <person name="Labutti K."/>
            <person name="Lipzen A."/>
            <person name="Dockter R."/>
            <person name="Kennedy M."/>
            <person name="Grigoriev I.V."/>
            <person name="Spatafora J.W."/>
        </authorList>
    </citation>
    <scope>NUCLEOTIDE SEQUENCE [LARGE SCALE GENOMIC DNA]</scope>
    <source>
        <strain evidence="6 7">CBS 120377</strain>
    </source>
</reference>
<evidence type="ECO:0000256" key="3">
    <source>
        <dbReference type="ARBA" id="ARBA00022989"/>
    </source>
</evidence>
<dbReference type="OrthoDB" id="5348404at2759"/>
<evidence type="ECO:0000256" key="2">
    <source>
        <dbReference type="ARBA" id="ARBA00022692"/>
    </source>
</evidence>
<evidence type="ECO:0000313" key="7">
    <source>
        <dbReference type="Proteomes" id="UP000070700"/>
    </source>
</evidence>
<dbReference type="EMBL" id="KQ947412">
    <property type="protein sequence ID" value="KUJ18918.1"/>
    <property type="molecule type" value="Genomic_DNA"/>
</dbReference>
<dbReference type="InterPro" id="IPR005178">
    <property type="entry name" value="Ostalpha/TMEM184C"/>
</dbReference>
<sequence length="351" mass="38889">MGSSTNYTCPTSTVTDPAQSPIVGSLSFHQLITIISGACTVFACVLSFYLIFRHATHYSLPKEQRHIIRIIFMIPVFAILSFLSVIWYDGAEYLKPIESAYEAFALASFFLLLCAYVQEDDNERQTFLQTSGTMKQYTAATIGSFQFPVVMIVLLVVTEITQATGSYCETSNSIHFAHIWVTVLSALSTVVAISSVLRYYKALKPTIKHRKPLSKLVGFKAIVFLNFVQTIIFSLLTSNNDLKPTNHITYNDLSIGLPNLILCLEMVIFSIAFLFIYRTQEYIFKASAESAVPLGHGGYQGGFMGFRAYGQAINFLDIIQGIVSVPGLLMSKRTAKKGGKAWVTGPQVSRV</sequence>
<dbReference type="RefSeq" id="XP_018073273.1">
    <property type="nucleotide sequence ID" value="XM_018208043.1"/>
</dbReference>
<feature type="transmembrane region" description="Helical" evidence="5">
    <location>
        <begin position="217"/>
        <end position="236"/>
    </location>
</feature>
<keyword evidence="4 5" id="KW-0472">Membrane</keyword>
<protein>
    <submittedName>
        <fullName evidence="6">DUF300-domain-containing protein</fullName>
    </submittedName>
</protein>
<keyword evidence="7" id="KW-1185">Reference proteome</keyword>
<gene>
    <name evidence="6" type="ORF">LY89DRAFT_507783</name>
</gene>
<feature type="transmembrane region" description="Helical" evidence="5">
    <location>
        <begin position="256"/>
        <end position="277"/>
    </location>
</feature>
<proteinExistence type="predicted"/>
<feature type="transmembrane region" description="Helical" evidence="5">
    <location>
        <begin position="100"/>
        <end position="117"/>
    </location>
</feature>
<dbReference type="SMART" id="SM01417">
    <property type="entry name" value="Solute_trans_a"/>
    <property type="match status" value="1"/>
</dbReference>
<feature type="transmembrane region" description="Helical" evidence="5">
    <location>
        <begin position="31"/>
        <end position="52"/>
    </location>
</feature>
<dbReference type="AlphaFoldDB" id="A0A194XFH1"/>
<dbReference type="Proteomes" id="UP000070700">
    <property type="component" value="Unassembled WGS sequence"/>
</dbReference>
<name>A0A194XFH1_MOLSC</name>
<evidence type="ECO:0000256" key="5">
    <source>
        <dbReference type="SAM" id="Phobius"/>
    </source>
</evidence>
<dbReference type="Pfam" id="PF03619">
    <property type="entry name" value="Solute_trans_a"/>
    <property type="match status" value="1"/>
</dbReference>
<evidence type="ECO:0000256" key="1">
    <source>
        <dbReference type="ARBA" id="ARBA00004141"/>
    </source>
</evidence>
<feature type="transmembrane region" description="Helical" evidence="5">
    <location>
        <begin position="137"/>
        <end position="157"/>
    </location>
</feature>
<dbReference type="GeneID" id="28817769"/>
<comment type="subcellular location">
    <subcellularLocation>
        <location evidence="1">Membrane</location>
        <topology evidence="1">Multi-pass membrane protein</topology>
    </subcellularLocation>
</comment>
<keyword evidence="3 5" id="KW-1133">Transmembrane helix</keyword>
<accession>A0A194XFH1</accession>
<dbReference type="GO" id="GO:0016020">
    <property type="term" value="C:membrane"/>
    <property type="evidence" value="ECO:0007669"/>
    <property type="project" value="UniProtKB-SubCell"/>
</dbReference>
<dbReference type="InParanoid" id="A0A194XFH1"/>